<dbReference type="PANTHER" id="PTHR28144:SF1">
    <property type="entry name" value="ER MEMBRANE PROTEIN COMPLEX SUBUNIT 5"/>
    <property type="match status" value="1"/>
</dbReference>
<dbReference type="AlphaFoldDB" id="Q6BY57"/>
<evidence type="ECO:0000256" key="4">
    <source>
        <dbReference type="ARBA" id="ARBA00022989"/>
    </source>
</evidence>
<dbReference type="Proteomes" id="UP000000599">
    <property type="component" value="Chromosome A"/>
</dbReference>
<evidence type="ECO:0000313" key="8">
    <source>
        <dbReference type="EMBL" id="CAG84837.1"/>
    </source>
</evidence>
<evidence type="ECO:0000313" key="9">
    <source>
        <dbReference type="Proteomes" id="UP000000599"/>
    </source>
</evidence>
<dbReference type="OMA" id="STHYHTD"/>
<dbReference type="VEuPathDB" id="FungiDB:DEHA2A12232g"/>
<sequence length="128" mass="14980">MIQSSVLYLLGSLLFIHAAYSSFEFHQLLKTHIEYDYLPLPTEITVEVILALVTFIIGSIISVENGPKLSIDNKLIQQDDKYLKKIEMRKAMREFEKVGISGFEEYDSRVDFIDIKQKRKEYSDWLNK</sequence>
<dbReference type="InParanoid" id="Q6BY57"/>
<keyword evidence="9" id="KW-1185">Reference proteome</keyword>
<dbReference type="STRING" id="284592.Q6BY57"/>
<keyword evidence="3 6" id="KW-0812">Transmembrane</keyword>
<reference evidence="8 9" key="1">
    <citation type="journal article" date="2004" name="Nature">
        <title>Genome evolution in yeasts.</title>
        <authorList>
            <consortium name="Genolevures"/>
            <person name="Dujon B."/>
            <person name="Sherman D."/>
            <person name="Fischer G."/>
            <person name="Durrens P."/>
            <person name="Casaregola S."/>
            <person name="Lafontaine I."/>
            <person name="de Montigny J."/>
            <person name="Marck C."/>
            <person name="Neuveglise C."/>
            <person name="Talla E."/>
            <person name="Goffard N."/>
            <person name="Frangeul L."/>
            <person name="Aigle M."/>
            <person name="Anthouard V."/>
            <person name="Babour A."/>
            <person name="Barbe V."/>
            <person name="Barnay S."/>
            <person name="Blanchin S."/>
            <person name="Beckerich J.M."/>
            <person name="Beyne E."/>
            <person name="Bleykasten C."/>
            <person name="Boisrame A."/>
            <person name="Boyer J."/>
            <person name="Cattolico L."/>
            <person name="Confanioleri F."/>
            <person name="de Daruvar A."/>
            <person name="Despons L."/>
            <person name="Fabre E."/>
            <person name="Fairhead C."/>
            <person name="Ferry-Dumazet H."/>
            <person name="Groppi A."/>
            <person name="Hantraye F."/>
            <person name="Hennequin C."/>
            <person name="Jauniaux N."/>
            <person name="Joyet P."/>
            <person name="Kachouri R."/>
            <person name="Kerrest A."/>
            <person name="Koszul R."/>
            <person name="Lemaire M."/>
            <person name="Lesur I."/>
            <person name="Ma L."/>
            <person name="Muller H."/>
            <person name="Nicaud J.M."/>
            <person name="Nikolski M."/>
            <person name="Oztas S."/>
            <person name="Ozier-Kalogeropoulos O."/>
            <person name="Pellenz S."/>
            <person name="Potier S."/>
            <person name="Richard G.F."/>
            <person name="Straub M.L."/>
            <person name="Suleau A."/>
            <person name="Swennene D."/>
            <person name="Tekaia F."/>
            <person name="Wesolowski-Louvel M."/>
            <person name="Westhof E."/>
            <person name="Wirth B."/>
            <person name="Zeniou-Meyer M."/>
            <person name="Zivanovic I."/>
            <person name="Bolotin-Fukuhara M."/>
            <person name="Thierry A."/>
            <person name="Bouchier C."/>
            <person name="Caudron B."/>
            <person name="Scarpelli C."/>
            <person name="Gaillardin C."/>
            <person name="Weissenbach J."/>
            <person name="Wincker P."/>
            <person name="Souciet J.L."/>
        </authorList>
    </citation>
    <scope>NUCLEOTIDE SEQUENCE [LARGE SCALE GENOMIC DNA]</scope>
    <source>
        <strain evidence="9">ATCC 36239 / CBS 767 / BCRC 21394 / JCM 1990 / NBRC 0083 / IGC 2968</strain>
    </source>
</reference>
<keyword evidence="7" id="KW-0732">Signal</keyword>
<evidence type="ECO:0000256" key="7">
    <source>
        <dbReference type="SAM" id="SignalP"/>
    </source>
</evidence>
<evidence type="ECO:0000256" key="1">
    <source>
        <dbReference type="ARBA" id="ARBA00004127"/>
    </source>
</evidence>
<gene>
    <name evidence="8" type="ordered locus">DEHA2A12232g</name>
</gene>
<dbReference type="HOGENOM" id="CLU_132206_1_1_1"/>
<dbReference type="RefSeq" id="XP_456862.1">
    <property type="nucleotide sequence ID" value="XM_456862.1"/>
</dbReference>
<dbReference type="GO" id="GO:0072546">
    <property type="term" value="C:EMC complex"/>
    <property type="evidence" value="ECO:0007669"/>
    <property type="project" value="TreeGrafter"/>
</dbReference>
<evidence type="ECO:0000256" key="2">
    <source>
        <dbReference type="ARBA" id="ARBA00006109"/>
    </source>
</evidence>
<keyword evidence="5 6" id="KW-0472">Membrane</keyword>
<evidence type="ECO:0000256" key="5">
    <source>
        <dbReference type="ARBA" id="ARBA00023136"/>
    </source>
</evidence>
<proteinExistence type="inferred from homology"/>
<comment type="similarity">
    <text evidence="2">Belongs to the membrane magnesium transporter (TC 1.A.67) family.</text>
</comment>
<dbReference type="InterPro" id="IPR053279">
    <property type="entry name" value="EMC_subunit"/>
</dbReference>
<accession>Q6BY57</accession>
<dbReference type="InterPro" id="IPR018937">
    <property type="entry name" value="MMgT"/>
</dbReference>
<feature type="signal peptide" evidence="7">
    <location>
        <begin position="1"/>
        <end position="21"/>
    </location>
</feature>
<dbReference type="KEGG" id="dha:DEHA2A12232g"/>
<dbReference type="GeneID" id="2899503"/>
<evidence type="ECO:0000256" key="6">
    <source>
        <dbReference type="SAM" id="Phobius"/>
    </source>
</evidence>
<name>Q6BY57_DEBHA</name>
<feature type="transmembrane region" description="Helical" evidence="6">
    <location>
        <begin position="45"/>
        <end position="63"/>
    </location>
</feature>
<evidence type="ECO:0000256" key="3">
    <source>
        <dbReference type="ARBA" id="ARBA00022692"/>
    </source>
</evidence>
<feature type="chain" id="PRO_5004271113" evidence="7">
    <location>
        <begin position="22"/>
        <end position="128"/>
    </location>
</feature>
<dbReference type="OrthoDB" id="44756at2759"/>
<dbReference type="FunCoup" id="Q6BY57">
    <property type="interactions" value="59"/>
</dbReference>
<dbReference type="Pfam" id="PF10270">
    <property type="entry name" value="MMgT"/>
    <property type="match status" value="1"/>
</dbReference>
<dbReference type="PANTHER" id="PTHR28144">
    <property type="entry name" value="ER MEMBRANE PROTEIN COMPLEX SUBUNIT 5"/>
    <property type="match status" value="1"/>
</dbReference>
<dbReference type="EMBL" id="CR382133">
    <property type="protein sequence ID" value="CAG84837.1"/>
    <property type="molecule type" value="Genomic_DNA"/>
</dbReference>
<keyword evidence="4 6" id="KW-1133">Transmembrane helix</keyword>
<comment type="subcellular location">
    <subcellularLocation>
        <location evidence="1">Endomembrane system</location>
        <topology evidence="1">Multi-pass membrane protein</topology>
    </subcellularLocation>
</comment>
<organism evidence="8 9">
    <name type="scientific">Debaryomyces hansenii (strain ATCC 36239 / CBS 767 / BCRC 21394 / JCM 1990 / NBRC 0083 / IGC 2968)</name>
    <name type="common">Yeast</name>
    <name type="synonym">Torulaspora hansenii</name>
    <dbReference type="NCBI Taxonomy" id="284592"/>
    <lineage>
        <taxon>Eukaryota</taxon>
        <taxon>Fungi</taxon>
        <taxon>Dikarya</taxon>
        <taxon>Ascomycota</taxon>
        <taxon>Saccharomycotina</taxon>
        <taxon>Pichiomycetes</taxon>
        <taxon>Debaryomycetaceae</taxon>
        <taxon>Debaryomyces</taxon>
    </lineage>
</organism>
<dbReference type="eggNOG" id="ENOG502S8V0">
    <property type="taxonomic scope" value="Eukaryota"/>
</dbReference>
<dbReference type="GO" id="GO:0034975">
    <property type="term" value="P:protein folding in endoplasmic reticulum"/>
    <property type="evidence" value="ECO:0007669"/>
    <property type="project" value="TreeGrafter"/>
</dbReference>
<protein>
    <submittedName>
        <fullName evidence="8">DEHA2A12232p</fullName>
    </submittedName>
</protein>